<dbReference type="RefSeq" id="WP_004073184.1">
    <property type="nucleotide sequence ID" value="NZ_CM001488.1"/>
</dbReference>
<reference evidence="7 8" key="2">
    <citation type="submission" date="2012-02" db="EMBL/GenBank/DDBJ databases">
        <title>Improved High-Quality Draft sequence of Desulfobacter postgatei 2ac9.</title>
        <authorList>
            <consortium name="US DOE Joint Genome Institute"/>
            <person name="Lucas S."/>
            <person name="Han J."/>
            <person name="Lapidus A."/>
            <person name="Cheng J.-F."/>
            <person name="Goodwin L."/>
            <person name="Pitluck S."/>
            <person name="Peters L."/>
            <person name="Ovchinnikova G."/>
            <person name="Held B."/>
            <person name="Detter J.C."/>
            <person name="Han C."/>
            <person name="Tapia R."/>
            <person name="Land M."/>
            <person name="Hauser L."/>
            <person name="Kyrpides N."/>
            <person name="Ivanova N."/>
            <person name="Pagani I."/>
            <person name="Orellana R."/>
            <person name="Lovley D."/>
            <person name="Woyke T."/>
        </authorList>
    </citation>
    <scope>NUCLEOTIDE SEQUENCE [LARGE SCALE GENOMIC DNA]</scope>
    <source>
        <strain evidence="7 8">2ac9</strain>
    </source>
</reference>
<dbReference type="Gene3D" id="3.40.630.40">
    <property type="entry name" value="Zn-dependent exopeptidases"/>
    <property type="match status" value="1"/>
</dbReference>
<evidence type="ECO:0000256" key="2">
    <source>
        <dbReference type="ARBA" id="ARBA00011901"/>
    </source>
</evidence>
<dbReference type="Gene3D" id="1.25.40.10">
    <property type="entry name" value="Tetratricopeptide repeat domain"/>
    <property type="match status" value="1"/>
</dbReference>
<dbReference type="InterPro" id="IPR011990">
    <property type="entry name" value="TPR-like_helical_dom_sf"/>
</dbReference>
<evidence type="ECO:0000256" key="1">
    <source>
        <dbReference type="ARBA" id="ARBA00001561"/>
    </source>
</evidence>
<feature type="chain" id="PRO_5003699558" description="N-acetylmuramoyl-L-alanine amidase" evidence="5">
    <location>
        <begin position="32"/>
        <end position="635"/>
    </location>
</feature>
<comment type="catalytic activity">
    <reaction evidence="1">
        <text>Hydrolyzes the link between N-acetylmuramoyl residues and L-amino acid residues in certain cell-wall glycopeptides.</text>
        <dbReference type="EC" id="3.5.1.28"/>
    </reaction>
</comment>
<evidence type="ECO:0000256" key="3">
    <source>
        <dbReference type="ARBA" id="ARBA00022801"/>
    </source>
</evidence>
<keyword evidence="5" id="KW-0732">Signal</keyword>
<gene>
    <name evidence="7" type="ORF">DespoDRAFT_01933</name>
</gene>
<organism evidence="7 8">
    <name type="scientific">Desulfobacter postgatei 2ac9</name>
    <dbReference type="NCBI Taxonomy" id="879212"/>
    <lineage>
        <taxon>Bacteria</taxon>
        <taxon>Pseudomonadati</taxon>
        <taxon>Thermodesulfobacteriota</taxon>
        <taxon>Desulfobacteria</taxon>
        <taxon>Desulfobacterales</taxon>
        <taxon>Desulfobacteraceae</taxon>
        <taxon>Desulfobacter</taxon>
    </lineage>
</organism>
<reference evidence="7 8" key="1">
    <citation type="submission" date="2011-09" db="EMBL/GenBank/DDBJ databases">
        <authorList>
            <consortium name="US DOE Joint Genome Institute (JGI-PGF)"/>
            <person name="Lucas S."/>
            <person name="Han J."/>
            <person name="Lapidus A."/>
            <person name="Cheng J.-F."/>
            <person name="Goodwin L."/>
            <person name="Pitluck S."/>
            <person name="Peters L."/>
            <person name="Land M.L."/>
            <person name="Hauser L."/>
            <person name="Orellana R."/>
            <person name="Lovley D."/>
            <person name="Woyke T.J."/>
        </authorList>
    </citation>
    <scope>NUCLEOTIDE SEQUENCE [LARGE SCALE GENOMIC DNA]</scope>
    <source>
        <strain evidence="7 8">2ac9</strain>
    </source>
</reference>
<evidence type="ECO:0000313" key="7">
    <source>
        <dbReference type="EMBL" id="EIM63839.1"/>
    </source>
</evidence>
<feature type="region of interest" description="Disordered" evidence="4">
    <location>
        <begin position="135"/>
        <end position="157"/>
    </location>
</feature>
<dbReference type="HOGENOM" id="CLU_014322_11_0_7"/>
<dbReference type="InterPro" id="IPR050695">
    <property type="entry name" value="N-acetylmuramoyl_amidase_3"/>
</dbReference>
<dbReference type="FunFam" id="3.40.630.40:FF:000005">
    <property type="entry name" value="N-acetylmuramoyl-L-alanine amidase (AmiA)"/>
    <property type="match status" value="1"/>
</dbReference>
<name>I5B2X6_9BACT</name>
<feature type="signal peptide" evidence="5">
    <location>
        <begin position="1"/>
        <end position="31"/>
    </location>
</feature>
<feature type="region of interest" description="Disordered" evidence="4">
    <location>
        <begin position="172"/>
        <end position="221"/>
    </location>
</feature>
<feature type="compositionally biased region" description="Basic and acidic residues" evidence="4">
    <location>
        <begin position="204"/>
        <end position="218"/>
    </location>
</feature>
<dbReference type="AlphaFoldDB" id="I5B2X6"/>
<sequence length="635" mass="71758">MNIRFNCLFTVFIPILACLCLLAWSKGTALAGDTAKERYLTADTCLKKLKRSAVDINKVTAWLACIEKYKSIHQDFPGDSWAPAGLYKAAELYLQLAKKSGNVNWNQQADDLIARLNKFYPQSAYSARAKTLAAANASSPRQNNGEVKTKQSQKALTRNDEAITEYHTQKLAQAEAADTGEYQQPSDIIKKDRQNLSDSGLEPLQRDDTNPSPPKEDTTVTDLRFWSNPEYSRVVINADRDRKFTHKLLNKDPALNVPFQRLYVDIEQAKLGRNIPEHTPINDDLLKQARAAQFDCHTVRVVVDIKNFDNYKIFSLKDPFRIVIDLWGKDGTVPMDEVTLKNAPMKNLVHEKPMYKTPMYKKPVHEKPVYKTPMYEKPVYERPVYERPDRITTDHLKSSDIARQLALGVRKIVIDPGHGGKDPGAPGYIGGVWEKDIVLKLATNLAEKLRKRLNCEVLLTRSTDQKLTLEERTAIANTKRADLFISMHCNAANDKKLSGIETYILNLATDEQSIAVAARENATSEKNISDLAYILNDLMKHTKIEESTRLAGNVHKSMISGMKKRYSNIRDLGVKQAPFYVLLGARMPAILIETSFISNKTECKRLMTASYRNDICNAIANGIEKYINATNPKHR</sequence>
<dbReference type="SMART" id="SM00646">
    <property type="entry name" value="Ami_3"/>
    <property type="match status" value="1"/>
</dbReference>
<proteinExistence type="predicted"/>
<feature type="domain" description="MurNAc-LAA" evidence="6">
    <location>
        <begin position="473"/>
        <end position="624"/>
    </location>
</feature>
<dbReference type="eggNOG" id="COG0860">
    <property type="taxonomic scope" value="Bacteria"/>
</dbReference>
<dbReference type="Pfam" id="PF11741">
    <property type="entry name" value="AMIN"/>
    <property type="match status" value="1"/>
</dbReference>
<evidence type="ECO:0000256" key="5">
    <source>
        <dbReference type="SAM" id="SignalP"/>
    </source>
</evidence>
<keyword evidence="8" id="KW-1185">Reference proteome</keyword>
<evidence type="ECO:0000259" key="6">
    <source>
        <dbReference type="SMART" id="SM00646"/>
    </source>
</evidence>
<dbReference type="PANTHER" id="PTHR30404:SF0">
    <property type="entry name" value="N-ACETYLMURAMOYL-L-ALANINE AMIDASE AMIC"/>
    <property type="match status" value="1"/>
</dbReference>
<dbReference type="PANTHER" id="PTHR30404">
    <property type="entry name" value="N-ACETYLMURAMOYL-L-ALANINE AMIDASE"/>
    <property type="match status" value="1"/>
</dbReference>
<dbReference type="Pfam" id="PF01520">
    <property type="entry name" value="Amidase_3"/>
    <property type="match status" value="1"/>
</dbReference>
<dbReference type="GO" id="GO:0009253">
    <property type="term" value="P:peptidoglycan catabolic process"/>
    <property type="evidence" value="ECO:0007669"/>
    <property type="project" value="InterPro"/>
</dbReference>
<evidence type="ECO:0000256" key="4">
    <source>
        <dbReference type="SAM" id="MobiDB-lite"/>
    </source>
</evidence>
<dbReference type="GO" id="GO:0008745">
    <property type="term" value="F:N-acetylmuramoyl-L-alanine amidase activity"/>
    <property type="evidence" value="ECO:0007669"/>
    <property type="project" value="UniProtKB-EC"/>
</dbReference>
<dbReference type="SUPFAM" id="SSF53187">
    <property type="entry name" value="Zn-dependent exopeptidases"/>
    <property type="match status" value="1"/>
</dbReference>
<dbReference type="CDD" id="cd02696">
    <property type="entry name" value="MurNAc-LAA"/>
    <property type="match status" value="1"/>
</dbReference>
<protein>
    <recommendedName>
        <fullName evidence="2">N-acetylmuramoyl-L-alanine amidase</fullName>
        <ecNumber evidence="2">3.5.1.28</ecNumber>
    </recommendedName>
</protein>
<dbReference type="EMBL" id="CM001488">
    <property type="protein sequence ID" value="EIM63839.1"/>
    <property type="molecule type" value="Genomic_DNA"/>
</dbReference>
<evidence type="ECO:0000313" key="8">
    <source>
        <dbReference type="Proteomes" id="UP000005778"/>
    </source>
</evidence>
<dbReference type="STRING" id="879212.DespoDRAFT_01933"/>
<dbReference type="InterPro" id="IPR021731">
    <property type="entry name" value="AMIN_dom"/>
</dbReference>
<dbReference type="Proteomes" id="UP000005778">
    <property type="component" value="Chromosome"/>
</dbReference>
<accession>I5B2X6</accession>
<dbReference type="GO" id="GO:0030288">
    <property type="term" value="C:outer membrane-bounded periplasmic space"/>
    <property type="evidence" value="ECO:0007669"/>
    <property type="project" value="TreeGrafter"/>
</dbReference>
<dbReference type="Gene3D" id="2.60.40.3500">
    <property type="match status" value="1"/>
</dbReference>
<dbReference type="InterPro" id="IPR002508">
    <property type="entry name" value="MurNAc-LAA_cat"/>
</dbReference>
<keyword evidence="3" id="KW-0378">Hydrolase</keyword>
<dbReference type="EC" id="3.5.1.28" evidence="2"/>
<feature type="compositionally biased region" description="Polar residues" evidence="4">
    <location>
        <begin position="136"/>
        <end position="156"/>
    </location>
</feature>